<feature type="transmembrane region" description="Helical" evidence="1">
    <location>
        <begin position="262"/>
        <end position="281"/>
    </location>
</feature>
<keyword evidence="4" id="KW-1185">Reference proteome</keyword>
<feature type="transmembrane region" description="Helical" evidence="1">
    <location>
        <begin position="111"/>
        <end position="133"/>
    </location>
</feature>
<dbReference type="AlphaFoldDB" id="A0A6M5YJF7"/>
<dbReference type="RefSeq" id="WP_171470262.1">
    <property type="nucleotide sequence ID" value="NZ_CP053452.2"/>
</dbReference>
<feature type="transmembrane region" description="Helical" evidence="1">
    <location>
        <begin position="290"/>
        <end position="309"/>
    </location>
</feature>
<feature type="domain" description="CAAX prenyl protease 2/Lysostaphin resistance protein A-like" evidence="2">
    <location>
        <begin position="286"/>
        <end position="342"/>
    </location>
</feature>
<keyword evidence="1" id="KW-0472">Membrane</keyword>
<name>A0A6M5YJF7_9BACT</name>
<feature type="transmembrane region" description="Helical" evidence="1">
    <location>
        <begin position="237"/>
        <end position="256"/>
    </location>
</feature>
<feature type="transmembrane region" description="Helical" evidence="1">
    <location>
        <begin position="329"/>
        <end position="348"/>
    </location>
</feature>
<evidence type="ECO:0000313" key="3">
    <source>
        <dbReference type="EMBL" id="QJW94219.1"/>
    </source>
</evidence>
<dbReference type="GO" id="GO:0004175">
    <property type="term" value="F:endopeptidase activity"/>
    <property type="evidence" value="ECO:0007669"/>
    <property type="project" value="UniProtKB-ARBA"/>
</dbReference>
<organism evidence="3 4">
    <name type="scientific">Frigoriglobus tundricola</name>
    <dbReference type="NCBI Taxonomy" id="2774151"/>
    <lineage>
        <taxon>Bacteria</taxon>
        <taxon>Pseudomonadati</taxon>
        <taxon>Planctomycetota</taxon>
        <taxon>Planctomycetia</taxon>
        <taxon>Gemmatales</taxon>
        <taxon>Gemmataceae</taxon>
        <taxon>Frigoriglobus</taxon>
    </lineage>
</organism>
<dbReference type="EMBL" id="CP053452">
    <property type="protein sequence ID" value="QJW94219.1"/>
    <property type="molecule type" value="Genomic_DNA"/>
</dbReference>
<protein>
    <recommendedName>
        <fullName evidence="2">CAAX prenyl protease 2/Lysostaphin resistance protein A-like domain-containing protein</fullName>
    </recommendedName>
</protein>
<evidence type="ECO:0000256" key="1">
    <source>
        <dbReference type="SAM" id="Phobius"/>
    </source>
</evidence>
<accession>A0A6M5YJF7</accession>
<feature type="transmembrane region" description="Helical" evidence="1">
    <location>
        <begin position="56"/>
        <end position="75"/>
    </location>
</feature>
<dbReference type="InterPro" id="IPR003675">
    <property type="entry name" value="Rce1/LyrA-like_dom"/>
</dbReference>
<reference evidence="4" key="1">
    <citation type="submission" date="2020-05" db="EMBL/GenBank/DDBJ databases">
        <title>Frigoriglobus tundricola gen. nov., sp. nov., a psychrotolerant cellulolytic planctomycete of the family Gemmataceae with two divergent copies of 16S rRNA gene.</title>
        <authorList>
            <person name="Kulichevskaya I.S."/>
            <person name="Ivanova A.A."/>
            <person name="Naumoff D.G."/>
            <person name="Beletsky A.V."/>
            <person name="Rijpstra W.I.C."/>
            <person name="Sinninghe Damste J.S."/>
            <person name="Mardanov A.V."/>
            <person name="Ravin N.V."/>
            <person name="Dedysh S.N."/>
        </authorList>
    </citation>
    <scope>NUCLEOTIDE SEQUENCE [LARGE SCALE GENOMIC DNA]</scope>
    <source>
        <strain evidence="4">PL17</strain>
    </source>
</reference>
<keyword evidence="1" id="KW-1133">Transmembrane helix</keyword>
<feature type="transmembrane region" description="Helical" evidence="1">
    <location>
        <begin position="153"/>
        <end position="176"/>
    </location>
</feature>
<proteinExistence type="predicted"/>
<gene>
    <name evidence="3" type="ORF">FTUN_1739</name>
</gene>
<evidence type="ECO:0000259" key="2">
    <source>
        <dbReference type="Pfam" id="PF02517"/>
    </source>
</evidence>
<sequence length="352" mass="37370">MPADLWTEAGHMMESGLLVAMGAVPLGLLAWAARPDGEPLLPRWTPWRVPWSGFEVVTAFLVVSFVLPAAALEVLTQSAFYGTIYGADFPPPGAKDVSPDRAKDASIVRMLWANLVALPFTLGLIWAAARTLYPTWKPKPVASTAGRVKLAVVAWLVLAPTVLVFNAVVNAVALMFDVTPDAHALTKFAGHPALDQVLFALEACVAAPVREEIVFRGVLLSWCVGRMKLPGAGVTRVTGTRPWFVMLTAVAFAAVLSDWRPAPVAFAGSLAVGLAVVGRYARTGARRIRAVYATAALFAVVHTSVWPSPVPLFLLGLGLGWLAVRTKGVLVPVLVHGLFNAVSAVFVLRGGG</sequence>
<dbReference type="Pfam" id="PF02517">
    <property type="entry name" value="Rce1-like"/>
    <property type="match status" value="2"/>
</dbReference>
<feature type="domain" description="CAAX prenyl protease 2/Lysostaphin resistance protein A-like" evidence="2">
    <location>
        <begin position="196"/>
        <end position="284"/>
    </location>
</feature>
<evidence type="ECO:0000313" key="4">
    <source>
        <dbReference type="Proteomes" id="UP000503447"/>
    </source>
</evidence>
<dbReference type="KEGG" id="ftj:FTUN_1739"/>
<dbReference type="GO" id="GO:0080120">
    <property type="term" value="P:CAAX-box protein maturation"/>
    <property type="evidence" value="ECO:0007669"/>
    <property type="project" value="UniProtKB-ARBA"/>
</dbReference>
<keyword evidence="1" id="KW-0812">Transmembrane</keyword>
<dbReference type="Proteomes" id="UP000503447">
    <property type="component" value="Chromosome"/>
</dbReference>